<dbReference type="HOGENOM" id="CLU_091233_5_4_2"/>
<dbReference type="SUPFAM" id="SSF54909">
    <property type="entry name" value="Dimeric alpha+beta barrel"/>
    <property type="match status" value="1"/>
</dbReference>
<dbReference type="eggNOG" id="arCOG01580">
    <property type="taxonomic scope" value="Archaea"/>
</dbReference>
<feature type="domain" description="HTH asnC-type" evidence="4">
    <location>
        <begin position="3"/>
        <end position="64"/>
    </location>
</feature>
<dbReference type="AlphaFoldDB" id="L0IGA3"/>
<dbReference type="InterPro" id="IPR011991">
    <property type="entry name" value="ArsR-like_HTH"/>
</dbReference>
<dbReference type="SMART" id="SM00344">
    <property type="entry name" value="HTH_ASNC"/>
    <property type="match status" value="1"/>
</dbReference>
<dbReference type="InterPro" id="IPR011008">
    <property type="entry name" value="Dimeric_a/b-barrel"/>
</dbReference>
<dbReference type="Pfam" id="PF01037">
    <property type="entry name" value="AsnC_trans_reg"/>
    <property type="match status" value="1"/>
</dbReference>
<dbReference type="Proteomes" id="UP000010846">
    <property type="component" value="Chromosome"/>
</dbReference>
<evidence type="ECO:0000256" key="1">
    <source>
        <dbReference type="ARBA" id="ARBA00023015"/>
    </source>
</evidence>
<evidence type="ECO:0000313" key="6">
    <source>
        <dbReference type="Proteomes" id="UP000010846"/>
    </source>
</evidence>
<dbReference type="Gene3D" id="3.30.70.920">
    <property type="match status" value="1"/>
</dbReference>
<reference evidence="5" key="1">
    <citation type="submission" date="2011-09" db="EMBL/GenBank/DDBJ databases">
        <title>Complete sequence of Halovivax ruber XH-70.</title>
        <authorList>
            <consortium name="US DOE Joint Genome Institute"/>
            <person name="Lucas S."/>
            <person name="Han J."/>
            <person name="Lapidus A."/>
            <person name="Cheng J.-F."/>
            <person name="Goodwin L."/>
            <person name="Pitluck S."/>
            <person name="Peters L."/>
            <person name="Mikhailova N."/>
            <person name="Davenport K."/>
            <person name="Detter J.C."/>
            <person name="Han C."/>
            <person name="Tapia R."/>
            <person name="Land M."/>
            <person name="Hauser L."/>
            <person name="Kyrpides N."/>
            <person name="Ivanova N."/>
            <person name="Pagani I."/>
            <person name="Sproer C."/>
            <person name="Anderson I."/>
            <person name="Woyke T."/>
        </authorList>
    </citation>
    <scope>NUCLEOTIDE SEQUENCE</scope>
    <source>
        <strain evidence="5">XH-70</strain>
    </source>
</reference>
<dbReference type="GO" id="GO:0043565">
    <property type="term" value="F:sequence-specific DNA binding"/>
    <property type="evidence" value="ECO:0007669"/>
    <property type="project" value="InterPro"/>
</dbReference>
<dbReference type="InterPro" id="IPR019887">
    <property type="entry name" value="Tscrpt_reg_AsnC/Lrp_C"/>
</dbReference>
<evidence type="ECO:0000256" key="3">
    <source>
        <dbReference type="ARBA" id="ARBA00023163"/>
    </source>
</evidence>
<evidence type="ECO:0000256" key="2">
    <source>
        <dbReference type="ARBA" id="ARBA00023125"/>
    </source>
</evidence>
<dbReference type="GO" id="GO:0043200">
    <property type="term" value="P:response to amino acid"/>
    <property type="evidence" value="ECO:0007669"/>
    <property type="project" value="TreeGrafter"/>
</dbReference>
<keyword evidence="6" id="KW-1185">Reference proteome</keyword>
<dbReference type="OrthoDB" id="6995at2157"/>
<dbReference type="STRING" id="797302.Halru_2681"/>
<dbReference type="InterPro" id="IPR053535">
    <property type="entry name" value="HTH_trans_regulator_Lrp"/>
</dbReference>
<organism evidence="5 6">
    <name type="scientific">Halovivax ruber (strain DSM 18193 / JCM 13892 / XH-70)</name>
    <dbReference type="NCBI Taxonomy" id="797302"/>
    <lineage>
        <taxon>Archaea</taxon>
        <taxon>Methanobacteriati</taxon>
        <taxon>Methanobacteriota</taxon>
        <taxon>Stenosarchaea group</taxon>
        <taxon>Halobacteria</taxon>
        <taxon>Halobacteriales</taxon>
        <taxon>Natrialbaceae</taxon>
        <taxon>Halovivax</taxon>
    </lineage>
</organism>
<dbReference type="GO" id="GO:0005829">
    <property type="term" value="C:cytosol"/>
    <property type="evidence" value="ECO:0007669"/>
    <property type="project" value="TreeGrafter"/>
</dbReference>
<dbReference type="NCBIfam" id="NF041396">
    <property type="entry name" value="TranRegLrp_Halo"/>
    <property type="match status" value="1"/>
</dbReference>
<dbReference type="InterPro" id="IPR036390">
    <property type="entry name" value="WH_DNA-bd_sf"/>
</dbReference>
<dbReference type="RefSeq" id="WP_015301852.1">
    <property type="nucleotide sequence ID" value="NC_019964.1"/>
</dbReference>
<dbReference type="Pfam" id="PF13412">
    <property type="entry name" value="HTH_24"/>
    <property type="match status" value="1"/>
</dbReference>
<dbReference type="KEGG" id="hru:Halru_2681"/>
<dbReference type="EMBL" id="CP003050">
    <property type="protein sequence ID" value="AGB17256.1"/>
    <property type="molecule type" value="Genomic_DNA"/>
</dbReference>
<sequence length="154" mass="16886">MTYENLDSKLVNSLLGDGRASLRSLAEELDVSVTTISNHLADLEDGGVIDGYTPRVDYGALGYDVTAIIQLKVEGDALPEITDRLRGHRQMTSVYEVTGDYDVTAVGKFKDTDGMNEQIKALLTDPDIKESNTSVVLNAVTENEQFELELEAEE</sequence>
<dbReference type="GeneID" id="14377296"/>
<keyword evidence="3" id="KW-0804">Transcription</keyword>
<keyword evidence="1" id="KW-0805">Transcription regulation</keyword>
<dbReference type="InterPro" id="IPR036388">
    <property type="entry name" value="WH-like_DNA-bd_sf"/>
</dbReference>
<name>L0IGA3_HALRX</name>
<dbReference type="SUPFAM" id="SSF46785">
    <property type="entry name" value="Winged helix' DNA-binding domain"/>
    <property type="match status" value="1"/>
</dbReference>
<accession>L0IGA3</accession>
<dbReference type="InterPro" id="IPR019888">
    <property type="entry name" value="Tscrpt_reg_AsnC-like"/>
</dbReference>
<dbReference type="CDD" id="cd00090">
    <property type="entry name" value="HTH_ARSR"/>
    <property type="match status" value="1"/>
</dbReference>
<evidence type="ECO:0000259" key="4">
    <source>
        <dbReference type="PROSITE" id="PS50956"/>
    </source>
</evidence>
<dbReference type="Gene3D" id="1.10.10.10">
    <property type="entry name" value="Winged helix-like DNA-binding domain superfamily/Winged helix DNA-binding domain"/>
    <property type="match status" value="1"/>
</dbReference>
<proteinExistence type="predicted"/>
<dbReference type="PRINTS" id="PR00033">
    <property type="entry name" value="HTHASNC"/>
</dbReference>
<dbReference type="PANTHER" id="PTHR30154:SF34">
    <property type="entry name" value="TRANSCRIPTIONAL REGULATOR AZLB"/>
    <property type="match status" value="1"/>
</dbReference>
<gene>
    <name evidence="5" type="ordered locus">Halru_2681</name>
</gene>
<dbReference type="InterPro" id="IPR000485">
    <property type="entry name" value="AsnC-type_HTH_dom"/>
</dbReference>
<protein>
    <submittedName>
        <fullName evidence="5">Transcriptional regulator</fullName>
    </submittedName>
</protein>
<dbReference type="PANTHER" id="PTHR30154">
    <property type="entry name" value="LEUCINE-RESPONSIVE REGULATORY PROTEIN"/>
    <property type="match status" value="1"/>
</dbReference>
<evidence type="ECO:0000313" key="5">
    <source>
        <dbReference type="EMBL" id="AGB17256.1"/>
    </source>
</evidence>
<dbReference type="PROSITE" id="PS50956">
    <property type="entry name" value="HTH_ASNC_2"/>
    <property type="match status" value="1"/>
</dbReference>
<keyword evidence="2" id="KW-0238">DNA-binding</keyword>